<organism evidence="3 4">
    <name type="scientific">Streptomyces tamarix</name>
    <dbReference type="NCBI Taxonomy" id="3078565"/>
    <lineage>
        <taxon>Bacteria</taxon>
        <taxon>Bacillati</taxon>
        <taxon>Actinomycetota</taxon>
        <taxon>Actinomycetes</taxon>
        <taxon>Kitasatosporales</taxon>
        <taxon>Streptomycetaceae</taxon>
        <taxon>Streptomyces</taxon>
    </lineage>
</organism>
<feature type="domain" description="DUF3592" evidence="2">
    <location>
        <begin position="32"/>
        <end position="82"/>
    </location>
</feature>
<evidence type="ECO:0000313" key="4">
    <source>
        <dbReference type="Proteomes" id="UP001250181"/>
    </source>
</evidence>
<evidence type="ECO:0000256" key="1">
    <source>
        <dbReference type="SAM" id="Phobius"/>
    </source>
</evidence>
<reference evidence="3 4" key="1">
    <citation type="submission" date="2023-09" db="EMBL/GenBank/DDBJ databases">
        <title>Streptomyces sp. nov.: A antagonism against Alternaria gaisen Producing Streptochlin, Isolated from Tamarix root soil.</title>
        <authorList>
            <person name="Chen Y."/>
        </authorList>
    </citation>
    <scope>NUCLEOTIDE SEQUENCE [LARGE SCALE GENOMIC DNA]</scope>
    <source>
        <strain evidence="3 4">TRM76323</strain>
    </source>
</reference>
<gene>
    <name evidence="3" type="ORF">RND61_06440</name>
</gene>
<dbReference type="RefSeq" id="WP_315876807.1">
    <property type="nucleotide sequence ID" value="NZ_JAWCTQ010000005.1"/>
</dbReference>
<sequence length="123" mass="13955">MSPVAAASLHVHLRLRRAGVPVEAVCDHAYRKNGRWVCAYRYVDSAGESHYDFSQKPYPLPIREPGQPVSVVYDPRRPERSRTRYELRRPVPWAGVNIGTYLFVQLVLGILGGAYLAVGMFER</sequence>
<protein>
    <recommendedName>
        <fullName evidence="2">DUF3592 domain-containing protein</fullName>
    </recommendedName>
</protein>
<dbReference type="EMBL" id="JAWCTQ010000005">
    <property type="protein sequence ID" value="MDT9681712.1"/>
    <property type="molecule type" value="Genomic_DNA"/>
</dbReference>
<keyword evidence="1" id="KW-1133">Transmembrane helix</keyword>
<keyword evidence="4" id="KW-1185">Reference proteome</keyword>
<feature type="transmembrane region" description="Helical" evidence="1">
    <location>
        <begin position="98"/>
        <end position="118"/>
    </location>
</feature>
<comment type="caution">
    <text evidence="3">The sequence shown here is derived from an EMBL/GenBank/DDBJ whole genome shotgun (WGS) entry which is preliminary data.</text>
</comment>
<proteinExistence type="predicted"/>
<name>A0ABU3QH50_9ACTN</name>
<dbReference type="Pfam" id="PF12158">
    <property type="entry name" value="DUF3592"/>
    <property type="match status" value="1"/>
</dbReference>
<dbReference type="InterPro" id="IPR021994">
    <property type="entry name" value="DUF3592"/>
</dbReference>
<evidence type="ECO:0000313" key="3">
    <source>
        <dbReference type="EMBL" id="MDT9681712.1"/>
    </source>
</evidence>
<dbReference type="Proteomes" id="UP001250181">
    <property type="component" value="Unassembled WGS sequence"/>
</dbReference>
<keyword evidence="1" id="KW-0472">Membrane</keyword>
<accession>A0ABU3QH50</accession>
<evidence type="ECO:0000259" key="2">
    <source>
        <dbReference type="Pfam" id="PF12158"/>
    </source>
</evidence>
<keyword evidence="1" id="KW-0812">Transmembrane</keyword>